<proteinExistence type="predicted"/>
<protein>
    <recommendedName>
        <fullName evidence="5">Cell division protein FtsL</fullName>
    </recommendedName>
</protein>
<organism evidence="3 4">
    <name type="scientific">Cyanomargarita calcarea GSE-NOS-MK-12-04C</name>
    <dbReference type="NCBI Taxonomy" id="2839659"/>
    <lineage>
        <taxon>Bacteria</taxon>
        <taxon>Bacillati</taxon>
        <taxon>Cyanobacteriota</taxon>
        <taxon>Cyanophyceae</taxon>
        <taxon>Nostocales</taxon>
        <taxon>Cyanomargaritaceae</taxon>
        <taxon>Cyanomargarita</taxon>
    </lineage>
</organism>
<evidence type="ECO:0000313" key="3">
    <source>
        <dbReference type="EMBL" id="MBW4668484.1"/>
    </source>
</evidence>
<evidence type="ECO:0008006" key="5">
    <source>
        <dbReference type="Google" id="ProtNLM"/>
    </source>
</evidence>
<gene>
    <name evidence="3" type="ORF">KME60_13920</name>
</gene>
<sequence>MAVARKSGISTTGGWFQRRTPRSFIANVQTGTESNRRPASDVPSTQPSARSSWQPSLQEPQRGTKMVSPKNVRNSNNPGNNISVPNPNRRSRSSKGESPVINKNKNSRLPIMPSNESGPMWLLRLQILNRHSSLLAFLMVATMLVVYGWTVYSQQLWSQSSKRLQSLQRQERQLMATDAALKEQMAKEAQKAPNGLVSPTPGNMIFLPPSAPGSPNQVPSTLGQKTEAEQQTLTPVGY</sequence>
<keyword evidence="2" id="KW-0812">Transmembrane</keyword>
<feature type="region of interest" description="Disordered" evidence="1">
    <location>
        <begin position="187"/>
        <end position="238"/>
    </location>
</feature>
<evidence type="ECO:0000256" key="1">
    <source>
        <dbReference type="SAM" id="MobiDB-lite"/>
    </source>
</evidence>
<dbReference type="Proteomes" id="UP000729701">
    <property type="component" value="Unassembled WGS sequence"/>
</dbReference>
<evidence type="ECO:0000256" key="2">
    <source>
        <dbReference type="SAM" id="Phobius"/>
    </source>
</evidence>
<keyword evidence="2" id="KW-1133">Transmembrane helix</keyword>
<keyword evidence="2" id="KW-0472">Membrane</keyword>
<feature type="compositionally biased region" description="Polar residues" evidence="1">
    <location>
        <begin position="42"/>
        <end position="61"/>
    </location>
</feature>
<comment type="caution">
    <text evidence="3">The sequence shown here is derived from an EMBL/GenBank/DDBJ whole genome shotgun (WGS) entry which is preliminary data.</text>
</comment>
<evidence type="ECO:0000313" key="4">
    <source>
        <dbReference type="Proteomes" id="UP000729701"/>
    </source>
</evidence>
<feature type="transmembrane region" description="Helical" evidence="2">
    <location>
        <begin position="134"/>
        <end position="152"/>
    </location>
</feature>
<dbReference type="AlphaFoldDB" id="A0A951QLK7"/>
<accession>A0A951QLK7</accession>
<feature type="compositionally biased region" description="Polar residues" evidence="1">
    <location>
        <begin position="213"/>
        <end position="238"/>
    </location>
</feature>
<dbReference type="EMBL" id="JAHHGZ010000013">
    <property type="protein sequence ID" value="MBW4668484.1"/>
    <property type="molecule type" value="Genomic_DNA"/>
</dbReference>
<feature type="region of interest" description="Disordered" evidence="1">
    <location>
        <begin position="1"/>
        <end position="112"/>
    </location>
</feature>
<reference evidence="3" key="2">
    <citation type="journal article" date="2022" name="Microbiol. Resour. Announc.">
        <title>Metagenome Sequencing to Explore Phylogenomics of Terrestrial Cyanobacteria.</title>
        <authorList>
            <person name="Ward R.D."/>
            <person name="Stajich J.E."/>
            <person name="Johansen J.R."/>
            <person name="Huntemann M."/>
            <person name="Clum A."/>
            <person name="Foster B."/>
            <person name="Foster B."/>
            <person name="Roux S."/>
            <person name="Palaniappan K."/>
            <person name="Varghese N."/>
            <person name="Mukherjee S."/>
            <person name="Reddy T.B.K."/>
            <person name="Daum C."/>
            <person name="Copeland A."/>
            <person name="Chen I.A."/>
            <person name="Ivanova N.N."/>
            <person name="Kyrpides N.C."/>
            <person name="Shapiro N."/>
            <person name="Eloe-Fadrosh E.A."/>
            <person name="Pietrasiak N."/>
        </authorList>
    </citation>
    <scope>NUCLEOTIDE SEQUENCE</scope>
    <source>
        <strain evidence="3">GSE-NOS-MK-12-04C</strain>
    </source>
</reference>
<name>A0A951QLK7_9CYAN</name>
<reference evidence="3" key="1">
    <citation type="submission" date="2021-05" db="EMBL/GenBank/DDBJ databases">
        <authorList>
            <person name="Pietrasiak N."/>
            <person name="Ward R."/>
            <person name="Stajich J.E."/>
            <person name="Kurbessoian T."/>
        </authorList>
    </citation>
    <scope>NUCLEOTIDE SEQUENCE</scope>
    <source>
        <strain evidence="3">GSE-NOS-MK-12-04C</strain>
    </source>
</reference>